<keyword evidence="1" id="KW-0812">Transmembrane</keyword>
<keyword evidence="1" id="KW-0472">Membrane</keyword>
<organism evidence="2 3">
    <name type="scientific">Chryseobacterium tructae</name>
    <dbReference type="NCBI Taxonomy" id="1037380"/>
    <lineage>
        <taxon>Bacteria</taxon>
        <taxon>Pseudomonadati</taxon>
        <taxon>Bacteroidota</taxon>
        <taxon>Flavobacteriia</taxon>
        <taxon>Flavobacteriales</taxon>
        <taxon>Weeksellaceae</taxon>
        <taxon>Chryseobacterium group</taxon>
        <taxon>Chryseobacterium</taxon>
    </lineage>
</organism>
<dbReference type="EMBL" id="JBHRYO010000002">
    <property type="protein sequence ID" value="MFC3758822.1"/>
    <property type="molecule type" value="Genomic_DNA"/>
</dbReference>
<reference evidence="3" key="1">
    <citation type="journal article" date="2019" name="Int. J. Syst. Evol. Microbiol.">
        <title>The Global Catalogue of Microorganisms (GCM) 10K type strain sequencing project: providing services to taxonomists for standard genome sequencing and annotation.</title>
        <authorList>
            <consortium name="The Broad Institute Genomics Platform"/>
            <consortium name="The Broad Institute Genome Sequencing Center for Infectious Disease"/>
            <person name="Wu L."/>
            <person name="Ma J."/>
        </authorList>
    </citation>
    <scope>NUCLEOTIDE SEQUENCE [LARGE SCALE GENOMIC DNA]</scope>
    <source>
        <strain evidence="3">CECT 7798</strain>
    </source>
</reference>
<evidence type="ECO:0000256" key="1">
    <source>
        <dbReference type="SAM" id="Phobius"/>
    </source>
</evidence>
<keyword evidence="3" id="KW-1185">Reference proteome</keyword>
<dbReference type="SUPFAM" id="SSF53474">
    <property type="entry name" value="alpha/beta-Hydrolases"/>
    <property type="match status" value="1"/>
</dbReference>
<protein>
    <recommendedName>
        <fullName evidence="4">Fungal lipase-like domain-containing protein</fullName>
    </recommendedName>
</protein>
<name>A0ABV7Y143_9FLAO</name>
<feature type="transmembrane region" description="Helical" evidence="1">
    <location>
        <begin position="33"/>
        <end position="53"/>
    </location>
</feature>
<proteinExistence type="predicted"/>
<keyword evidence="1" id="KW-1133">Transmembrane helix</keyword>
<accession>A0ABV7Y143</accession>
<dbReference type="RefSeq" id="WP_290300916.1">
    <property type="nucleotide sequence ID" value="NZ_JAUFQR010000001.1"/>
</dbReference>
<evidence type="ECO:0000313" key="3">
    <source>
        <dbReference type="Proteomes" id="UP001595735"/>
    </source>
</evidence>
<evidence type="ECO:0000313" key="2">
    <source>
        <dbReference type="EMBL" id="MFC3758822.1"/>
    </source>
</evidence>
<evidence type="ECO:0008006" key="4">
    <source>
        <dbReference type="Google" id="ProtNLM"/>
    </source>
</evidence>
<dbReference type="Proteomes" id="UP001595735">
    <property type="component" value="Unassembled WGS sequence"/>
</dbReference>
<comment type="caution">
    <text evidence="2">The sequence shown here is derived from an EMBL/GenBank/DDBJ whole genome shotgun (WGS) entry which is preliminary data.</text>
</comment>
<dbReference type="InterPro" id="IPR029058">
    <property type="entry name" value="AB_hydrolase_fold"/>
</dbReference>
<sequence length="60" mass="6592">MNIKEKEEKEKIKEKNPGALTYSPQYKPVTVVGHSRGAAIAAGVALGIIYYAYEMGINSY</sequence>
<gene>
    <name evidence="2" type="ORF">ACFONJ_22875</name>
</gene>